<gene>
    <name evidence="2" type="ORF">DFH08DRAFT_936519</name>
</gene>
<comment type="caution">
    <text evidence="2">The sequence shown here is derived from an EMBL/GenBank/DDBJ whole genome shotgun (WGS) entry which is preliminary data.</text>
</comment>
<dbReference type="AlphaFoldDB" id="A0AAD7A399"/>
<evidence type="ECO:0000313" key="2">
    <source>
        <dbReference type="EMBL" id="KAJ7348677.1"/>
    </source>
</evidence>
<name>A0AAD7A399_9AGAR</name>
<accession>A0AAD7A399</accession>
<feature type="compositionally biased region" description="Polar residues" evidence="1">
    <location>
        <begin position="18"/>
        <end position="28"/>
    </location>
</feature>
<evidence type="ECO:0000256" key="1">
    <source>
        <dbReference type="SAM" id="MobiDB-lite"/>
    </source>
</evidence>
<proteinExistence type="predicted"/>
<organism evidence="2 3">
    <name type="scientific">Mycena albidolilacea</name>
    <dbReference type="NCBI Taxonomy" id="1033008"/>
    <lineage>
        <taxon>Eukaryota</taxon>
        <taxon>Fungi</taxon>
        <taxon>Dikarya</taxon>
        <taxon>Basidiomycota</taxon>
        <taxon>Agaricomycotina</taxon>
        <taxon>Agaricomycetes</taxon>
        <taxon>Agaricomycetidae</taxon>
        <taxon>Agaricales</taxon>
        <taxon>Marasmiineae</taxon>
        <taxon>Mycenaceae</taxon>
        <taxon>Mycena</taxon>
    </lineage>
</organism>
<protein>
    <submittedName>
        <fullName evidence="2">Uncharacterized protein</fullName>
    </submittedName>
</protein>
<sequence>MAGAGRAFLSLPPPPTVNPHTSQTTPSHGSHLGTPIIRVRIREIALATPALWKAIGLRNADIPFSPQDHWLEAWLSRSGACPLSIVIDNHGSCILPETIAAAIVARRARFQQLGLNIHLSSLAKIAGPMPLLRWLDLSVIHRSNSHVVAFYDTPLLHTEMLAGGMVRGFLHSFIAPTLRKLEVEEVFLEADPIQSLKLFMSKTQCKL</sequence>
<keyword evidence="3" id="KW-1185">Reference proteome</keyword>
<feature type="region of interest" description="Disordered" evidence="1">
    <location>
        <begin position="1"/>
        <end position="32"/>
    </location>
</feature>
<dbReference type="Proteomes" id="UP001218218">
    <property type="component" value="Unassembled WGS sequence"/>
</dbReference>
<dbReference type="EMBL" id="JARIHO010000017">
    <property type="protein sequence ID" value="KAJ7348677.1"/>
    <property type="molecule type" value="Genomic_DNA"/>
</dbReference>
<reference evidence="2" key="1">
    <citation type="submission" date="2023-03" db="EMBL/GenBank/DDBJ databases">
        <title>Massive genome expansion in bonnet fungi (Mycena s.s.) driven by repeated elements and novel gene families across ecological guilds.</title>
        <authorList>
            <consortium name="Lawrence Berkeley National Laboratory"/>
            <person name="Harder C.B."/>
            <person name="Miyauchi S."/>
            <person name="Viragh M."/>
            <person name="Kuo A."/>
            <person name="Thoen E."/>
            <person name="Andreopoulos B."/>
            <person name="Lu D."/>
            <person name="Skrede I."/>
            <person name="Drula E."/>
            <person name="Henrissat B."/>
            <person name="Morin E."/>
            <person name="Kohler A."/>
            <person name="Barry K."/>
            <person name="LaButti K."/>
            <person name="Morin E."/>
            <person name="Salamov A."/>
            <person name="Lipzen A."/>
            <person name="Mereny Z."/>
            <person name="Hegedus B."/>
            <person name="Baldrian P."/>
            <person name="Stursova M."/>
            <person name="Weitz H."/>
            <person name="Taylor A."/>
            <person name="Grigoriev I.V."/>
            <person name="Nagy L.G."/>
            <person name="Martin F."/>
            <person name="Kauserud H."/>
        </authorList>
    </citation>
    <scope>NUCLEOTIDE SEQUENCE</scope>
    <source>
        <strain evidence="2">CBHHK002</strain>
    </source>
</reference>
<evidence type="ECO:0000313" key="3">
    <source>
        <dbReference type="Proteomes" id="UP001218218"/>
    </source>
</evidence>